<reference evidence="3" key="1">
    <citation type="journal article" date="2013" name="Science">
        <title>The Amborella genome and the evolution of flowering plants.</title>
        <authorList>
            <consortium name="Amborella Genome Project"/>
        </authorList>
    </citation>
    <scope>NUCLEOTIDE SEQUENCE [LARGE SCALE GENOMIC DNA]</scope>
</reference>
<dbReference type="HOGENOM" id="CLU_2907106_0_0_1"/>
<feature type="region of interest" description="Disordered" evidence="1">
    <location>
        <begin position="1"/>
        <end position="35"/>
    </location>
</feature>
<evidence type="ECO:0000313" key="2">
    <source>
        <dbReference type="EMBL" id="ERN00023.1"/>
    </source>
</evidence>
<dbReference type="EMBL" id="KI394961">
    <property type="protein sequence ID" value="ERN00023.1"/>
    <property type="molecule type" value="Genomic_DNA"/>
</dbReference>
<keyword evidence="3" id="KW-1185">Reference proteome</keyword>
<dbReference type="Gramene" id="ERN00023">
    <property type="protein sequence ID" value="ERN00023"/>
    <property type="gene ID" value="AMTR_s00105p00034430"/>
</dbReference>
<evidence type="ECO:0000313" key="3">
    <source>
        <dbReference type="Proteomes" id="UP000017836"/>
    </source>
</evidence>
<evidence type="ECO:0000256" key="1">
    <source>
        <dbReference type="SAM" id="MobiDB-lite"/>
    </source>
</evidence>
<dbReference type="Proteomes" id="UP000017836">
    <property type="component" value="Unassembled WGS sequence"/>
</dbReference>
<sequence length="62" mass="7396">MKKGKKVKFSSILKPYGKDEDEERREGKRSSILQPYSVTSTRRLYRLTRKDIRPRLNTPEAR</sequence>
<protein>
    <submittedName>
        <fullName evidence="2">Uncharacterized protein</fullName>
    </submittedName>
</protein>
<name>W1NWK6_AMBTC</name>
<organism evidence="2 3">
    <name type="scientific">Amborella trichopoda</name>
    <dbReference type="NCBI Taxonomy" id="13333"/>
    <lineage>
        <taxon>Eukaryota</taxon>
        <taxon>Viridiplantae</taxon>
        <taxon>Streptophyta</taxon>
        <taxon>Embryophyta</taxon>
        <taxon>Tracheophyta</taxon>
        <taxon>Spermatophyta</taxon>
        <taxon>Magnoliopsida</taxon>
        <taxon>Amborellales</taxon>
        <taxon>Amborellaceae</taxon>
        <taxon>Amborella</taxon>
    </lineage>
</organism>
<dbReference type="AlphaFoldDB" id="W1NWK6"/>
<gene>
    <name evidence="2" type="ORF">AMTR_s00105p00034430</name>
</gene>
<accession>W1NWK6</accession>
<proteinExistence type="predicted"/>